<evidence type="ECO:0000259" key="1">
    <source>
        <dbReference type="Pfam" id="PF04321"/>
    </source>
</evidence>
<dbReference type="PANTHER" id="PTHR10491:SF4">
    <property type="entry name" value="METHIONINE ADENOSYLTRANSFERASE 2 SUBUNIT BETA"/>
    <property type="match status" value="1"/>
</dbReference>
<dbReference type="PANTHER" id="PTHR10491">
    <property type="entry name" value="DTDP-4-DEHYDRORHAMNOSE REDUCTASE"/>
    <property type="match status" value="1"/>
</dbReference>
<dbReference type="InterPro" id="IPR036291">
    <property type="entry name" value="NAD(P)-bd_dom_sf"/>
</dbReference>
<feature type="domain" description="RmlD-like substrate binding" evidence="1">
    <location>
        <begin position="1"/>
        <end position="276"/>
    </location>
</feature>
<dbReference type="Gene3D" id="3.40.50.720">
    <property type="entry name" value="NAD(P)-binding Rossmann-like Domain"/>
    <property type="match status" value="1"/>
</dbReference>
<dbReference type="AlphaFoldDB" id="B1YCB1"/>
<evidence type="ECO:0000313" key="2">
    <source>
        <dbReference type="EMBL" id="ACB39424.1"/>
    </source>
</evidence>
<dbReference type="eggNOG" id="arCOG01367">
    <property type="taxonomic scope" value="Archaea"/>
</dbReference>
<dbReference type="CDD" id="cd05254">
    <property type="entry name" value="dTDP_HR_like_SDR_e"/>
    <property type="match status" value="1"/>
</dbReference>
<keyword evidence="3" id="KW-1185">Reference proteome</keyword>
<dbReference type="KEGG" id="tne:Tneu_0477"/>
<proteinExistence type="predicted"/>
<organism evidence="2 3">
    <name type="scientific">Pyrobaculum neutrophilum (strain DSM 2338 / JCM 9278 / NBRC 100436 / V24Sta)</name>
    <name type="common">Thermoproteus neutrophilus</name>
    <dbReference type="NCBI Taxonomy" id="444157"/>
    <lineage>
        <taxon>Archaea</taxon>
        <taxon>Thermoproteota</taxon>
        <taxon>Thermoprotei</taxon>
        <taxon>Thermoproteales</taxon>
        <taxon>Thermoproteaceae</taxon>
        <taxon>Pyrobaculum</taxon>
    </lineage>
</organism>
<dbReference type="EMBL" id="CP001014">
    <property type="protein sequence ID" value="ACB39424.1"/>
    <property type="molecule type" value="Genomic_DNA"/>
</dbReference>
<evidence type="ECO:0000313" key="3">
    <source>
        <dbReference type="Proteomes" id="UP000001694"/>
    </source>
</evidence>
<dbReference type="Pfam" id="PF04321">
    <property type="entry name" value="RmlD_sub_bind"/>
    <property type="match status" value="1"/>
</dbReference>
<dbReference type="Proteomes" id="UP000001694">
    <property type="component" value="Chromosome"/>
</dbReference>
<dbReference type="SUPFAM" id="SSF51735">
    <property type="entry name" value="NAD(P)-binding Rossmann-fold domains"/>
    <property type="match status" value="1"/>
</dbReference>
<dbReference type="NCBIfam" id="TIGR01214">
    <property type="entry name" value="rmlD"/>
    <property type="match status" value="1"/>
</dbReference>
<sequence length="279" mass="30552">MVTGAGGLLGWWVARELAERGYRVYGVYRERGGGLEGVEWVRADLEAGVPEVVRQADVVVHAAAYTDVDGCEVDRARAYRANFLATLAVARAARRVVYISTDYVFDGERGMYREGDVPNPVNYYGLSKLLGEGPVLARGGVVVRVSGLFGVSPHGKRNFGVEALLRLRRGEEVRAFVDQRLSPTYVPFLAERLADLLERDVEGVLHIAGEPATRFEFAVALAEALGVDRGLVKPARLSEARLAARRPRDSSLDTSRAASMGLSLPPLREALRHFVKYAV</sequence>
<dbReference type="InterPro" id="IPR005913">
    <property type="entry name" value="dTDP_dehydrorham_reduct"/>
</dbReference>
<accession>B1YCB1</accession>
<dbReference type="InterPro" id="IPR029903">
    <property type="entry name" value="RmlD-like-bd"/>
</dbReference>
<reference evidence="2" key="1">
    <citation type="submission" date="2008-03" db="EMBL/GenBank/DDBJ databases">
        <title>Complete sequence of Thermoproteus neutrophilus V24Sta.</title>
        <authorList>
            <consortium name="US DOE Joint Genome Institute"/>
            <person name="Copeland A."/>
            <person name="Lucas S."/>
            <person name="Lapidus A."/>
            <person name="Glavina del Rio T."/>
            <person name="Dalin E."/>
            <person name="Tice H."/>
            <person name="Bruce D."/>
            <person name="Goodwin L."/>
            <person name="Pitluck S."/>
            <person name="Sims D."/>
            <person name="Brettin T."/>
            <person name="Detter J.C."/>
            <person name="Han C."/>
            <person name="Kuske C.R."/>
            <person name="Schmutz J."/>
            <person name="Larimer F."/>
            <person name="Land M."/>
            <person name="Hauser L."/>
            <person name="Kyrpides N."/>
            <person name="Mikhailova N."/>
            <person name="Biddle J.F."/>
            <person name="Zhang Z."/>
            <person name="Fitz-Gibbon S.T."/>
            <person name="Lowe T.M."/>
            <person name="Saltikov C."/>
            <person name="House C.H."/>
            <person name="Richardson P."/>
        </authorList>
    </citation>
    <scope>NUCLEOTIDE SEQUENCE [LARGE SCALE GENOMIC DNA]</scope>
    <source>
        <strain evidence="2">V24Sta</strain>
    </source>
</reference>
<dbReference type="STRING" id="444157.Tneu_0477"/>
<dbReference type="HOGENOM" id="CLU_045518_0_0_2"/>
<name>B1YCB1_PYRNV</name>
<gene>
    <name evidence="2" type="ordered locus">Tneu_0477</name>
</gene>
<protein>
    <submittedName>
        <fullName evidence="2">dTDP-4-dehydrorhamnose reductase</fullName>
    </submittedName>
</protein>